<name>A0A938YLI9_9ACTN</name>
<dbReference type="InterPro" id="IPR049713">
    <property type="entry name" value="Pr6Pr-like"/>
</dbReference>
<feature type="transmembrane region" description="Helical" evidence="1">
    <location>
        <begin position="39"/>
        <end position="61"/>
    </location>
</feature>
<gene>
    <name evidence="2" type="ORF">JL107_09895</name>
</gene>
<keyword evidence="1" id="KW-1133">Transmembrane helix</keyword>
<evidence type="ECO:0000313" key="2">
    <source>
        <dbReference type="EMBL" id="MBM9476756.1"/>
    </source>
</evidence>
<keyword evidence="1" id="KW-0472">Membrane</keyword>
<feature type="transmembrane region" description="Helical" evidence="1">
    <location>
        <begin position="136"/>
        <end position="160"/>
    </location>
</feature>
<keyword evidence="1" id="KW-0812">Transmembrane</keyword>
<proteinExistence type="predicted"/>
<dbReference type="EMBL" id="JAERWL010000008">
    <property type="protein sequence ID" value="MBM9476756.1"/>
    <property type="molecule type" value="Genomic_DNA"/>
</dbReference>
<feature type="transmembrane region" description="Helical" evidence="1">
    <location>
        <begin position="73"/>
        <end position="96"/>
    </location>
</feature>
<sequence>MLRNAVVVGRLVFAAATLAGILTQLVITVTGDHGVVNFFSYFTILSNLLAGLVFVAGAVRLARGQEDGPLAVAIRGASVVYMLFVGVVFSTLLSGADLGPLEPWVNTVHHYVMPVVVLVDWLVWPPARRLPLRTAALYLLFPLIYTVYSLIRGAVTGWYAYPFFNPSVSGGYGGVALLCAGMLVAFLLIALLVRWLGNARVRATPTPRVAGRL</sequence>
<organism evidence="2 3">
    <name type="scientific">Nakamurella flavida</name>
    <dbReference type="NCBI Taxonomy" id="363630"/>
    <lineage>
        <taxon>Bacteria</taxon>
        <taxon>Bacillati</taxon>
        <taxon>Actinomycetota</taxon>
        <taxon>Actinomycetes</taxon>
        <taxon>Nakamurellales</taxon>
        <taxon>Nakamurellaceae</taxon>
        <taxon>Nakamurella</taxon>
    </lineage>
</organism>
<evidence type="ECO:0000256" key="1">
    <source>
        <dbReference type="SAM" id="Phobius"/>
    </source>
</evidence>
<feature type="transmembrane region" description="Helical" evidence="1">
    <location>
        <begin position="172"/>
        <end position="193"/>
    </location>
</feature>
<keyword evidence="3" id="KW-1185">Reference proteome</keyword>
<dbReference type="AlphaFoldDB" id="A0A938YLI9"/>
<protein>
    <submittedName>
        <fullName evidence="2">Pr6Pr family membrane protein</fullName>
    </submittedName>
</protein>
<accession>A0A938YLI9</accession>
<comment type="caution">
    <text evidence="2">The sequence shown here is derived from an EMBL/GenBank/DDBJ whole genome shotgun (WGS) entry which is preliminary data.</text>
</comment>
<evidence type="ECO:0000313" key="3">
    <source>
        <dbReference type="Proteomes" id="UP000663801"/>
    </source>
</evidence>
<reference evidence="2" key="1">
    <citation type="submission" date="2021-01" db="EMBL/GenBank/DDBJ databases">
        <title>KCTC 19127 draft genome.</title>
        <authorList>
            <person name="An D."/>
        </authorList>
    </citation>
    <scope>NUCLEOTIDE SEQUENCE</scope>
    <source>
        <strain evidence="2">KCTC 19127</strain>
    </source>
</reference>
<dbReference type="NCBIfam" id="NF038065">
    <property type="entry name" value="Pr6Pr"/>
    <property type="match status" value="1"/>
</dbReference>
<dbReference type="RefSeq" id="WP_205256862.1">
    <property type="nucleotide sequence ID" value="NZ_BAAAPV010000004.1"/>
</dbReference>
<feature type="transmembrane region" description="Helical" evidence="1">
    <location>
        <begin position="7"/>
        <end position="27"/>
    </location>
</feature>
<dbReference type="Proteomes" id="UP000663801">
    <property type="component" value="Unassembled WGS sequence"/>
</dbReference>
<feature type="transmembrane region" description="Helical" evidence="1">
    <location>
        <begin position="108"/>
        <end position="124"/>
    </location>
</feature>